<protein>
    <submittedName>
        <fullName evidence="1">Uncharacterized protein</fullName>
    </submittedName>
</protein>
<name>C5FT44_ARTOC</name>
<reference evidence="2" key="1">
    <citation type="journal article" date="2012" name="MBio">
        <title>Comparative genome analysis of Trichophyton rubrum and related dermatophytes reveals candidate genes involved in infection.</title>
        <authorList>
            <person name="Martinez D.A."/>
            <person name="Oliver B.G."/>
            <person name="Graeser Y."/>
            <person name="Goldberg J.M."/>
            <person name="Li W."/>
            <person name="Martinez-Rossi N.M."/>
            <person name="Monod M."/>
            <person name="Shelest E."/>
            <person name="Barton R.C."/>
            <person name="Birch E."/>
            <person name="Brakhage A.A."/>
            <person name="Chen Z."/>
            <person name="Gurr S.J."/>
            <person name="Heiman D."/>
            <person name="Heitman J."/>
            <person name="Kosti I."/>
            <person name="Rossi A."/>
            <person name="Saif S."/>
            <person name="Samalova M."/>
            <person name="Saunders C.W."/>
            <person name="Shea T."/>
            <person name="Summerbell R.C."/>
            <person name="Xu J."/>
            <person name="Young S."/>
            <person name="Zeng Q."/>
            <person name="Birren B.W."/>
            <person name="Cuomo C.A."/>
            <person name="White T.C."/>
        </authorList>
    </citation>
    <scope>NUCLEOTIDE SEQUENCE [LARGE SCALE GENOMIC DNA]</scope>
    <source>
        <strain evidence="2">ATCC MYA-4605 / CBS 113480</strain>
    </source>
</reference>
<accession>C5FT44</accession>
<dbReference type="eggNOG" id="ENOG502ST7A">
    <property type="taxonomic scope" value="Eukaryota"/>
</dbReference>
<organism evidence="1 2">
    <name type="scientific">Arthroderma otae (strain ATCC MYA-4605 / CBS 113480)</name>
    <name type="common">Microsporum canis</name>
    <dbReference type="NCBI Taxonomy" id="554155"/>
    <lineage>
        <taxon>Eukaryota</taxon>
        <taxon>Fungi</taxon>
        <taxon>Dikarya</taxon>
        <taxon>Ascomycota</taxon>
        <taxon>Pezizomycotina</taxon>
        <taxon>Eurotiomycetes</taxon>
        <taxon>Eurotiomycetidae</taxon>
        <taxon>Onygenales</taxon>
        <taxon>Arthrodermataceae</taxon>
        <taxon>Microsporum</taxon>
    </lineage>
</organism>
<dbReference type="STRING" id="554155.C5FT44"/>
<dbReference type="OrthoDB" id="4500473at2759"/>
<gene>
    <name evidence="1" type="ORF">MCYG_05866</name>
</gene>
<dbReference type="EMBL" id="DS995705">
    <property type="protein sequence ID" value="EEQ33047.1"/>
    <property type="molecule type" value="Genomic_DNA"/>
</dbReference>
<keyword evidence="2" id="KW-1185">Reference proteome</keyword>
<proteinExistence type="predicted"/>
<dbReference type="GeneID" id="9224286"/>
<dbReference type="Proteomes" id="UP000002035">
    <property type="component" value="Unassembled WGS sequence"/>
</dbReference>
<evidence type="ECO:0000313" key="1">
    <source>
        <dbReference type="EMBL" id="EEQ33047.1"/>
    </source>
</evidence>
<dbReference type="RefSeq" id="XP_002845997.1">
    <property type="nucleotide sequence ID" value="XM_002845951.1"/>
</dbReference>
<dbReference type="AlphaFoldDB" id="C5FT44"/>
<evidence type="ECO:0000313" key="2">
    <source>
        <dbReference type="Proteomes" id="UP000002035"/>
    </source>
</evidence>
<sequence length="300" mass="33157">MPPMGPRATYFLPANFDFPPPPDGPVKLGQLISEPENPGRPVNPKGPVSFEGYEGMKMYTNSTEFSLRNHGESTAEAGLFLRALELTSAKLGAGLSRGMASYILNDIKKLDVEFIEPTNDYVKASMEVPEVKNALKGWGLKRKRAFMVTGIKIAHPGAKLERQNGFNSTFAVEGGASGLQGIVNAEGHASLQESAQQMLKLIPRKPFVYAYRLQECYYRLKSLRHKEFTDGALCGVGAEDKQDGSETPEDTEEDVDIEFDYIDEDDVCEWEAEDGYEYEINTLVDEQDGSPCDIIVPVSK</sequence>
<dbReference type="HOGENOM" id="CLU_943439_0_0_1"/>
<dbReference type="VEuPathDB" id="FungiDB:MCYG_05866"/>